<comment type="caution">
    <text evidence="5">The sequence shown here is derived from an EMBL/GenBank/DDBJ whole genome shotgun (WGS) entry which is preliminary data.</text>
</comment>
<comment type="subcellular location">
    <subcellularLocation>
        <location evidence="1">Cytoplasm</location>
    </subcellularLocation>
</comment>
<dbReference type="InterPro" id="IPR006861">
    <property type="entry name" value="HABP4_PAIRBP1-bd"/>
</dbReference>
<keyword evidence="2" id="KW-0963">Cytoplasm</keyword>
<dbReference type="EMBL" id="QGKX02000004">
    <property type="protein sequence ID" value="KAF3599358.1"/>
    <property type="molecule type" value="Genomic_DNA"/>
</dbReference>
<dbReference type="Pfam" id="PF09598">
    <property type="entry name" value="Stm1_N"/>
    <property type="match status" value="1"/>
</dbReference>
<dbReference type="Pfam" id="PF04774">
    <property type="entry name" value="HABP4_PAI-RBP1"/>
    <property type="match status" value="1"/>
</dbReference>
<feature type="compositionally biased region" description="Gly residues" evidence="3">
    <location>
        <begin position="56"/>
        <end position="73"/>
    </location>
</feature>
<dbReference type="Proteomes" id="UP000712600">
    <property type="component" value="Unassembled WGS sequence"/>
</dbReference>
<dbReference type="PANTHER" id="PTHR12299">
    <property type="entry name" value="HYALURONIC ACID-BINDING PROTEIN 4"/>
    <property type="match status" value="1"/>
</dbReference>
<dbReference type="GO" id="GO:0005634">
    <property type="term" value="C:nucleus"/>
    <property type="evidence" value="ECO:0007669"/>
    <property type="project" value="TreeGrafter"/>
</dbReference>
<dbReference type="Gene3D" id="6.10.140.1040">
    <property type="match status" value="1"/>
</dbReference>
<gene>
    <name evidence="5" type="ORF">F2Q69_00033348</name>
</gene>
<protein>
    <recommendedName>
        <fullName evidence="4">Hyaluronan/mRNA-binding protein domain-containing protein</fullName>
    </recommendedName>
</protein>
<evidence type="ECO:0000259" key="4">
    <source>
        <dbReference type="SMART" id="SM01233"/>
    </source>
</evidence>
<evidence type="ECO:0000256" key="1">
    <source>
        <dbReference type="ARBA" id="ARBA00004496"/>
    </source>
</evidence>
<evidence type="ECO:0000256" key="2">
    <source>
        <dbReference type="ARBA" id="ARBA00022490"/>
    </source>
</evidence>
<evidence type="ECO:0000313" key="5">
    <source>
        <dbReference type="EMBL" id="KAF3599358.1"/>
    </source>
</evidence>
<dbReference type="InterPro" id="IPR039764">
    <property type="entry name" value="HABP4/SERBP1-like"/>
</dbReference>
<dbReference type="PANTHER" id="PTHR12299:SF55">
    <property type="entry name" value="HYALURONAN_MRNA-BINDING PROTEIN DOMAIN-CONTAINING PROTEIN"/>
    <property type="match status" value="1"/>
</dbReference>
<accession>A0A8S9SDL6</accession>
<proteinExistence type="predicted"/>
<dbReference type="AlphaFoldDB" id="A0A8S9SDL6"/>
<feature type="compositionally biased region" description="Basic and acidic residues" evidence="3">
    <location>
        <begin position="95"/>
        <end position="104"/>
    </location>
</feature>
<feature type="compositionally biased region" description="Basic and acidic residues" evidence="3">
    <location>
        <begin position="173"/>
        <end position="227"/>
    </location>
</feature>
<feature type="compositionally biased region" description="Gly residues" evidence="3">
    <location>
        <begin position="265"/>
        <end position="278"/>
    </location>
</feature>
<dbReference type="GO" id="GO:0005737">
    <property type="term" value="C:cytoplasm"/>
    <property type="evidence" value="ECO:0007669"/>
    <property type="project" value="UniProtKB-SubCell"/>
</dbReference>
<dbReference type="InterPro" id="IPR019084">
    <property type="entry name" value="STM1-like_N"/>
</dbReference>
<feature type="compositionally biased region" description="Basic and acidic residues" evidence="3">
    <location>
        <begin position="114"/>
        <end position="145"/>
    </location>
</feature>
<feature type="compositionally biased region" description="Basic and acidic residues" evidence="3">
    <location>
        <begin position="279"/>
        <end position="295"/>
    </location>
</feature>
<dbReference type="SMART" id="SM01233">
    <property type="entry name" value="HABP4_PAI-RBP1"/>
    <property type="match status" value="1"/>
</dbReference>
<reference evidence="5" key="1">
    <citation type="submission" date="2019-12" db="EMBL/GenBank/DDBJ databases">
        <title>Genome sequencing and annotation of Brassica cretica.</title>
        <authorList>
            <person name="Studholme D.J."/>
            <person name="Sarris P."/>
        </authorList>
    </citation>
    <scope>NUCLEOTIDE SEQUENCE</scope>
    <source>
        <strain evidence="5">PFS-109/04</strain>
        <tissue evidence="5">Leaf</tissue>
    </source>
</reference>
<feature type="domain" description="Hyaluronan/mRNA-binding protein" evidence="4">
    <location>
        <begin position="124"/>
        <end position="226"/>
    </location>
</feature>
<dbReference type="GO" id="GO:0003729">
    <property type="term" value="F:mRNA binding"/>
    <property type="evidence" value="ECO:0007669"/>
    <property type="project" value="TreeGrafter"/>
</dbReference>
<organism evidence="5 6">
    <name type="scientific">Brassica cretica</name>
    <name type="common">Mustard</name>
    <dbReference type="NCBI Taxonomy" id="69181"/>
    <lineage>
        <taxon>Eukaryota</taxon>
        <taxon>Viridiplantae</taxon>
        <taxon>Streptophyta</taxon>
        <taxon>Embryophyta</taxon>
        <taxon>Tracheophyta</taxon>
        <taxon>Spermatophyta</taxon>
        <taxon>Magnoliopsida</taxon>
        <taxon>eudicotyledons</taxon>
        <taxon>Gunneridae</taxon>
        <taxon>Pentapetalae</taxon>
        <taxon>rosids</taxon>
        <taxon>malvids</taxon>
        <taxon>Brassicales</taxon>
        <taxon>Brassicaceae</taxon>
        <taxon>Brassiceae</taxon>
        <taxon>Brassica</taxon>
    </lineage>
</organism>
<evidence type="ECO:0000313" key="6">
    <source>
        <dbReference type="Proteomes" id="UP000712600"/>
    </source>
</evidence>
<evidence type="ECO:0000256" key="3">
    <source>
        <dbReference type="SAM" id="MobiDB-lite"/>
    </source>
</evidence>
<name>A0A8S9SDL6_BRACR</name>
<feature type="region of interest" description="Disordered" evidence="3">
    <location>
        <begin position="27"/>
        <end position="302"/>
    </location>
</feature>
<sequence length="302" mass="32032">MTTLNPFDLLDDDIEDPTLLAAAKPLKVEKAAPAQPAKLPTKPTPPSQAVREARGGRNGGGARGGGRGRGGGFNRESRNFDAPANENGYVGGGYRRSEGGDAGRRGGYRGRGGRHGDSGDLERPRRNFERHSGTAHGHELKRDGAGRGNWGTIEDDIPPVTEGSTPVVETDLAVEKEGEATDANKETPVEAQAEKEPEPEDKEMTLEEYEKGTDKDKRPVEKEEKTKKSLSINEFLKPANGERYRGGYRGGRGRGPRGADEGGRGPRGGAEGGRGPKGGADRKAAAPAPKIEDAAHFPTLGK</sequence>